<name>A0A9P5YVI3_9AGAR</name>
<evidence type="ECO:0000313" key="1">
    <source>
        <dbReference type="EMBL" id="KAF9475901.1"/>
    </source>
</evidence>
<organism evidence="1 2">
    <name type="scientific">Pholiota conissans</name>
    <dbReference type="NCBI Taxonomy" id="109636"/>
    <lineage>
        <taxon>Eukaryota</taxon>
        <taxon>Fungi</taxon>
        <taxon>Dikarya</taxon>
        <taxon>Basidiomycota</taxon>
        <taxon>Agaricomycotina</taxon>
        <taxon>Agaricomycetes</taxon>
        <taxon>Agaricomycetidae</taxon>
        <taxon>Agaricales</taxon>
        <taxon>Agaricineae</taxon>
        <taxon>Strophariaceae</taxon>
        <taxon>Pholiota</taxon>
    </lineage>
</organism>
<sequence>MSGNPELSRASTLQRSSAPSMLAIEQATITDGHFVQVLHDFHLYTSPSPVSPTSIDFFNALPTQNPSSNTGGVQVEGDYIVHGGHQVVHGGLQVVHGGQHFHYHYYPPHTGRSVPWAKLRAWLRKAVSYCSRQHKNRVPMA</sequence>
<evidence type="ECO:0000313" key="2">
    <source>
        <dbReference type="Proteomes" id="UP000807469"/>
    </source>
</evidence>
<proteinExistence type="predicted"/>
<accession>A0A9P5YVI3</accession>
<dbReference type="EMBL" id="MU155314">
    <property type="protein sequence ID" value="KAF9475901.1"/>
    <property type="molecule type" value="Genomic_DNA"/>
</dbReference>
<reference evidence="1" key="1">
    <citation type="submission" date="2020-11" db="EMBL/GenBank/DDBJ databases">
        <authorList>
            <consortium name="DOE Joint Genome Institute"/>
            <person name="Ahrendt S."/>
            <person name="Riley R."/>
            <person name="Andreopoulos W."/>
            <person name="Labutti K."/>
            <person name="Pangilinan J."/>
            <person name="Ruiz-Duenas F.J."/>
            <person name="Barrasa J.M."/>
            <person name="Sanchez-Garcia M."/>
            <person name="Camarero S."/>
            <person name="Miyauchi S."/>
            <person name="Serrano A."/>
            <person name="Linde D."/>
            <person name="Babiker R."/>
            <person name="Drula E."/>
            <person name="Ayuso-Fernandez I."/>
            <person name="Pacheco R."/>
            <person name="Padilla G."/>
            <person name="Ferreira P."/>
            <person name="Barriuso J."/>
            <person name="Kellner H."/>
            <person name="Castanera R."/>
            <person name="Alfaro M."/>
            <person name="Ramirez L."/>
            <person name="Pisabarro A.G."/>
            <person name="Kuo A."/>
            <person name="Tritt A."/>
            <person name="Lipzen A."/>
            <person name="He G."/>
            <person name="Yan M."/>
            <person name="Ng V."/>
            <person name="Cullen D."/>
            <person name="Martin F."/>
            <person name="Rosso M.-N."/>
            <person name="Henrissat B."/>
            <person name="Hibbett D."/>
            <person name="Martinez A.T."/>
            <person name="Grigoriev I.V."/>
        </authorList>
    </citation>
    <scope>NUCLEOTIDE SEQUENCE</scope>
    <source>
        <strain evidence="1">CIRM-BRFM 674</strain>
    </source>
</reference>
<keyword evidence="2" id="KW-1185">Reference proteome</keyword>
<comment type="caution">
    <text evidence="1">The sequence shown here is derived from an EMBL/GenBank/DDBJ whole genome shotgun (WGS) entry which is preliminary data.</text>
</comment>
<dbReference type="AlphaFoldDB" id="A0A9P5YVI3"/>
<gene>
    <name evidence="1" type="ORF">BDN70DRAFT_883111</name>
</gene>
<protein>
    <submittedName>
        <fullName evidence="1">Uncharacterized protein</fullName>
    </submittedName>
</protein>
<dbReference type="Proteomes" id="UP000807469">
    <property type="component" value="Unassembled WGS sequence"/>
</dbReference>